<dbReference type="AlphaFoldDB" id="K7LY36"/>
<evidence type="ECO:0000313" key="1">
    <source>
        <dbReference type="EMBL" id="KRH18050.1"/>
    </source>
</evidence>
<reference evidence="1 2" key="1">
    <citation type="journal article" date="2010" name="Nature">
        <title>Genome sequence of the palaeopolyploid soybean.</title>
        <authorList>
            <person name="Schmutz J."/>
            <person name="Cannon S.B."/>
            <person name="Schlueter J."/>
            <person name="Ma J."/>
            <person name="Mitros T."/>
            <person name="Nelson W."/>
            <person name="Hyten D.L."/>
            <person name="Song Q."/>
            <person name="Thelen J.J."/>
            <person name="Cheng J."/>
            <person name="Xu D."/>
            <person name="Hellsten U."/>
            <person name="May G.D."/>
            <person name="Yu Y."/>
            <person name="Sakurai T."/>
            <person name="Umezawa T."/>
            <person name="Bhattacharyya M.K."/>
            <person name="Sandhu D."/>
            <person name="Valliyodan B."/>
            <person name="Lindquist E."/>
            <person name="Peto M."/>
            <person name="Grant D."/>
            <person name="Shu S."/>
            <person name="Goodstein D."/>
            <person name="Barry K."/>
            <person name="Futrell-Griggs M."/>
            <person name="Abernathy B."/>
            <person name="Du J."/>
            <person name="Tian Z."/>
            <person name="Zhu L."/>
            <person name="Gill N."/>
            <person name="Joshi T."/>
            <person name="Libault M."/>
            <person name="Sethuraman A."/>
            <person name="Zhang X.-C."/>
            <person name="Shinozaki K."/>
            <person name="Nguyen H.T."/>
            <person name="Wing R.A."/>
            <person name="Cregan P."/>
            <person name="Specht J."/>
            <person name="Grimwood J."/>
            <person name="Rokhsar D."/>
            <person name="Stacey G."/>
            <person name="Shoemaker R.C."/>
            <person name="Jackson S.A."/>
        </authorList>
    </citation>
    <scope>NUCLEOTIDE SEQUENCE [LARGE SCALE GENOMIC DNA]</scope>
    <source>
        <strain evidence="2">cv. Williams 82</strain>
        <tissue evidence="1">Callus</tissue>
    </source>
</reference>
<organism evidence="2">
    <name type="scientific">Glycine max</name>
    <name type="common">Soybean</name>
    <name type="synonym">Glycine hispida</name>
    <dbReference type="NCBI Taxonomy" id="3847"/>
    <lineage>
        <taxon>Eukaryota</taxon>
        <taxon>Viridiplantae</taxon>
        <taxon>Streptophyta</taxon>
        <taxon>Embryophyta</taxon>
        <taxon>Tracheophyta</taxon>
        <taxon>Spermatophyta</taxon>
        <taxon>Magnoliopsida</taxon>
        <taxon>eudicotyledons</taxon>
        <taxon>Gunneridae</taxon>
        <taxon>Pentapetalae</taxon>
        <taxon>rosids</taxon>
        <taxon>fabids</taxon>
        <taxon>Fabales</taxon>
        <taxon>Fabaceae</taxon>
        <taxon>Papilionoideae</taxon>
        <taxon>50 kb inversion clade</taxon>
        <taxon>NPAAA clade</taxon>
        <taxon>indigoferoid/millettioid clade</taxon>
        <taxon>Phaseoleae</taxon>
        <taxon>Glycine</taxon>
        <taxon>Glycine subgen. Soja</taxon>
    </lineage>
</organism>
<dbReference type="InParanoid" id="K7LY36"/>
<evidence type="ECO:0000313" key="2">
    <source>
        <dbReference type="EnsemblPlants" id="KRH18050"/>
    </source>
</evidence>
<dbReference type="EnsemblPlants" id="KRH18050">
    <property type="protein sequence ID" value="KRH18050"/>
    <property type="gene ID" value="GLYMA_13G035000"/>
</dbReference>
<dbReference type="Proteomes" id="UP000008827">
    <property type="component" value="Chromosome 13"/>
</dbReference>
<dbReference type="Gramene" id="KRH18050">
    <property type="protein sequence ID" value="KRH18050"/>
    <property type="gene ID" value="GLYMA_13G035000"/>
</dbReference>
<protein>
    <submittedName>
        <fullName evidence="1 2">Uncharacterized protein</fullName>
    </submittedName>
</protein>
<reference evidence="2" key="2">
    <citation type="submission" date="2018-02" db="UniProtKB">
        <authorList>
            <consortium name="EnsemblPlants"/>
        </authorList>
    </citation>
    <scope>IDENTIFICATION</scope>
    <source>
        <strain evidence="2">Williams 82</strain>
    </source>
</reference>
<dbReference type="PaxDb" id="3847-GLYMA13G09560.1"/>
<sequence length="51" mass="6280">MRERKREVYRRSYAMKGKEYETVEKASVWNYLFTDCHVYWSHALIEMVTMG</sequence>
<evidence type="ECO:0000313" key="3">
    <source>
        <dbReference type="Proteomes" id="UP000008827"/>
    </source>
</evidence>
<reference evidence="1" key="3">
    <citation type="submission" date="2018-07" db="EMBL/GenBank/DDBJ databases">
        <title>WGS assembly of Glycine max.</title>
        <authorList>
            <person name="Schmutz J."/>
            <person name="Cannon S."/>
            <person name="Schlueter J."/>
            <person name="Ma J."/>
            <person name="Mitros T."/>
            <person name="Nelson W."/>
            <person name="Hyten D."/>
            <person name="Song Q."/>
            <person name="Thelen J."/>
            <person name="Cheng J."/>
            <person name="Xu D."/>
            <person name="Hellsten U."/>
            <person name="May G."/>
            <person name="Yu Y."/>
            <person name="Sakurai T."/>
            <person name="Umezawa T."/>
            <person name="Bhattacharyya M."/>
            <person name="Sandhu D."/>
            <person name="Valliyodan B."/>
            <person name="Lindquist E."/>
            <person name="Peto M."/>
            <person name="Grant D."/>
            <person name="Shu S."/>
            <person name="Goodstein D."/>
            <person name="Barry K."/>
            <person name="Futrell-Griggs M."/>
            <person name="Abernathy B."/>
            <person name="Du J."/>
            <person name="Tian Z."/>
            <person name="Zhu L."/>
            <person name="Gill N."/>
            <person name="Joshi T."/>
            <person name="Libault M."/>
            <person name="Sethuraman A."/>
            <person name="Zhang X."/>
            <person name="Shinozaki K."/>
            <person name="Nguyen H."/>
            <person name="Wing R."/>
            <person name="Cregan P."/>
            <person name="Specht J."/>
            <person name="Grimwood J."/>
            <person name="Rokhsar D."/>
            <person name="Stacey G."/>
            <person name="Shoemaker R."/>
            <person name="Jackson S."/>
        </authorList>
    </citation>
    <scope>NUCLEOTIDE SEQUENCE</scope>
    <source>
        <tissue evidence="1">Callus</tissue>
    </source>
</reference>
<dbReference type="EMBL" id="CM000846">
    <property type="protein sequence ID" value="KRH18050.1"/>
    <property type="molecule type" value="Genomic_DNA"/>
</dbReference>
<keyword evidence="3" id="KW-1185">Reference proteome</keyword>
<name>K7LY36_SOYBN</name>
<proteinExistence type="predicted"/>
<gene>
    <name evidence="1" type="ORF">GLYMA_13G035000</name>
</gene>
<dbReference type="HOGENOM" id="CLU_3110258_0_0_1"/>
<accession>K7LY36</accession>